<reference evidence="2" key="1">
    <citation type="submission" date="2022-09" db="EMBL/GenBank/DDBJ databases">
        <title>Fusarium specimens isolated from Avocado Roots.</title>
        <authorList>
            <person name="Stajich J."/>
            <person name="Roper C."/>
            <person name="Heimlech-Rivalta G."/>
        </authorList>
    </citation>
    <scope>NUCLEOTIDE SEQUENCE</scope>
    <source>
        <strain evidence="2">CF00136</strain>
    </source>
</reference>
<dbReference type="Pfam" id="PF09995">
    <property type="entry name" value="MPAB_Lcp_cat"/>
    <property type="match status" value="1"/>
</dbReference>
<dbReference type="Proteomes" id="UP001152049">
    <property type="component" value="Unassembled WGS sequence"/>
</dbReference>
<organism evidence="2 3">
    <name type="scientific">Fusarium torreyae</name>
    <dbReference type="NCBI Taxonomy" id="1237075"/>
    <lineage>
        <taxon>Eukaryota</taxon>
        <taxon>Fungi</taxon>
        <taxon>Dikarya</taxon>
        <taxon>Ascomycota</taxon>
        <taxon>Pezizomycotina</taxon>
        <taxon>Sordariomycetes</taxon>
        <taxon>Hypocreomycetidae</taxon>
        <taxon>Hypocreales</taxon>
        <taxon>Nectriaceae</taxon>
        <taxon>Fusarium</taxon>
    </lineage>
</organism>
<sequence>MGLFGNSTMSEELRTIGNHSFTWTNKHVSKTQTDPLRYECDELGAAAVREIQHIHTQLKQQGHHVSRTDLFETLSQYQGQNGVLSQLWQEVHTVPCWVDWEQIARGQRFFYRYALANLIGFAFQGFVGENSASTGVVEVLARTGGFSTRVLRRRLLETFQLVLQVTHSLDHVKPGGPGHRSIVRVRLLHSMVRQQILKVAASKCRFFDQERHGIPINTLDSIHAIATFSCNHAWLQLPLMGITPEPQEVEDYIALWRYVAYVIGAPQEHFTSANKERL</sequence>
<dbReference type="PANTHER" id="PTHR37539:SF1">
    <property type="entry name" value="ER-BOUND OXYGENASE MPAB_MPAB'_RUBBER OXYGENASE CATALYTIC DOMAIN-CONTAINING PROTEIN"/>
    <property type="match status" value="1"/>
</dbReference>
<gene>
    <name evidence="2" type="ORF">NW762_003107</name>
</gene>
<evidence type="ECO:0000259" key="1">
    <source>
        <dbReference type="Pfam" id="PF09995"/>
    </source>
</evidence>
<dbReference type="PANTHER" id="PTHR37539">
    <property type="entry name" value="SECRETED PROTEIN-RELATED"/>
    <property type="match status" value="1"/>
</dbReference>
<dbReference type="InterPro" id="IPR037473">
    <property type="entry name" value="Lcp-like"/>
</dbReference>
<proteinExistence type="predicted"/>
<dbReference type="EMBL" id="JAOQAZ010000004">
    <property type="protein sequence ID" value="KAJ4267009.1"/>
    <property type="molecule type" value="Genomic_DNA"/>
</dbReference>
<evidence type="ECO:0000313" key="3">
    <source>
        <dbReference type="Proteomes" id="UP001152049"/>
    </source>
</evidence>
<comment type="caution">
    <text evidence="2">The sequence shown here is derived from an EMBL/GenBank/DDBJ whole genome shotgun (WGS) entry which is preliminary data.</text>
</comment>
<feature type="domain" description="ER-bound oxygenase mpaB/mpaB'/Rubber oxygenase catalytic" evidence="1">
    <location>
        <begin position="114"/>
        <end position="269"/>
    </location>
</feature>
<dbReference type="OrthoDB" id="6361347at2759"/>
<protein>
    <recommendedName>
        <fullName evidence="1">ER-bound oxygenase mpaB/mpaB'/Rubber oxygenase catalytic domain-containing protein</fullName>
    </recommendedName>
</protein>
<dbReference type="GO" id="GO:0016491">
    <property type="term" value="F:oxidoreductase activity"/>
    <property type="evidence" value="ECO:0007669"/>
    <property type="project" value="InterPro"/>
</dbReference>
<keyword evidence="3" id="KW-1185">Reference proteome</keyword>
<dbReference type="InterPro" id="IPR018713">
    <property type="entry name" value="MPAB/Lcp_cat_dom"/>
</dbReference>
<name>A0A9W8S7U5_9HYPO</name>
<evidence type="ECO:0000313" key="2">
    <source>
        <dbReference type="EMBL" id="KAJ4267009.1"/>
    </source>
</evidence>
<dbReference type="AlphaFoldDB" id="A0A9W8S7U5"/>
<accession>A0A9W8S7U5</accession>